<dbReference type="SMART" id="SM00295">
    <property type="entry name" value="B41"/>
    <property type="match status" value="1"/>
</dbReference>
<dbReference type="InterPro" id="IPR035963">
    <property type="entry name" value="FERM_2"/>
</dbReference>
<dbReference type="InterPro" id="IPR029357">
    <property type="entry name" value="SPATA7"/>
</dbReference>
<organism evidence="3 4">
    <name type="scientific">Clarias magur</name>
    <name type="common">Asian catfish</name>
    <name type="synonym">Macropteronotus magur</name>
    <dbReference type="NCBI Taxonomy" id="1594786"/>
    <lineage>
        <taxon>Eukaryota</taxon>
        <taxon>Metazoa</taxon>
        <taxon>Chordata</taxon>
        <taxon>Craniata</taxon>
        <taxon>Vertebrata</taxon>
        <taxon>Euteleostomi</taxon>
        <taxon>Actinopterygii</taxon>
        <taxon>Neopterygii</taxon>
        <taxon>Teleostei</taxon>
        <taxon>Ostariophysi</taxon>
        <taxon>Siluriformes</taxon>
        <taxon>Clariidae</taxon>
        <taxon>Clarias</taxon>
    </lineage>
</organism>
<accession>A0A8J4XGR3</accession>
<dbReference type="PANTHER" id="PTHR14917">
    <property type="entry name" value="SPERMATOGENESIS-ASSOCIATED PROTEIN 7"/>
    <property type="match status" value="1"/>
</dbReference>
<dbReference type="Gene3D" id="1.20.80.10">
    <property type="match status" value="1"/>
</dbReference>
<dbReference type="GO" id="GO:0036064">
    <property type="term" value="C:ciliary basal body"/>
    <property type="evidence" value="ECO:0007669"/>
    <property type="project" value="TreeGrafter"/>
</dbReference>
<dbReference type="Pfam" id="PF09380">
    <property type="entry name" value="FERM_C"/>
    <property type="match status" value="1"/>
</dbReference>
<dbReference type="GO" id="GO:0005930">
    <property type="term" value="C:axoneme"/>
    <property type="evidence" value="ECO:0007669"/>
    <property type="project" value="TreeGrafter"/>
</dbReference>
<feature type="domain" description="FERM" evidence="2">
    <location>
        <begin position="312"/>
        <end position="602"/>
    </location>
</feature>
<dbReference type="InterPro" id="IPR000299">
    <property type="entry name" value="FERM_domain"/>
</dbReference>
<dbReference type="Pfam" id="PF00373">
    <property type="entry name" value="FERM_M"/>
    <property type="match status" value="1"/>
</dbReference>
<dbReference type="InterPro" id="IPR019747">
    <property type="entry name" value="FERM_CS"/>
</dbReference>
<dbReference type="FunFam" id="1.20.80.10:FF:000014">
    <property type="entry name" value="Tyrosine-protein phosphatase non-receptor type"/>
    <property type="match status" value="1"/>
</dbReference>
<dbReference type="SUPFAM" id="SSF47031">
    <property type="entry name" value="Second domain of FERM"/>
    <property type="match status" value="1"/>
</dbReference>
<dbReference type="InterPro" id="IPR019749">
    <property type="entry name" value="Band_41_domain"/>
</dbReference>
<dbReference type="Proteomes" id="UP000727407">
    <property type="component" value="Unassembled WGS sequence"/>
</dbReference>
<dbReference type="InterPro" id="IPR011993">
    <property type="entry name" value="PH-like_dom_sf"/>
</dbReference>
<dbReference type="CDD" id="cd14473">
    <property type="entry name" value="FERM_B-lobe"/>
    <property type="match status" value="1"/>
</dbReference>
<dbReference type="GO" id="GO:0120206">
    <property type="term" value="C:photoreceptor distal connecting cilium"/>
    <property type="evidence" value="ECO:0007669"/>
    <property type="project" value="TreeGrafter"/>
</dbReference>
<dbReference type="Gene3D" id="2.30.29.30">
    <property type="entry name" value="Pleckstrin-homology domain (PH domain)/Phosphotyrosine-binding domain (PTB)"/>
    <property type="match status" value="1"/>
</dbReference>
<comment type="caution">
    <text evidence="3">The sequence shown here is derived from an EMBL/GenBank/DDBJ whole genome shotgun (WGS) entry which is preliminary data.</text>
</comment>
<evidence type="ECO:0000256" key="1">
    <source>
        <dbReference type="SAM" id="MobiDB-lite"/>
    </source>
</evidence>
<gene>
    <name evidence="3" type="primary">ptpn21</name>
    <name evidence="3" type="ORF">DAT39_000572</name>
</gene>
<dbReference type="InterPro" id="IPR019748">
    <property type="entry name" value="FERM_central"/>
</dbReference>
<dbReference type="EMBL" id="QNUK01000003">
    <property type="protein sequence ID" value="KAF5909608.1"/>
    <property type="molecule type" value="Genomic_DNA"/>
</dbReference>
<proteinExistence type="predicted"/>
<sequence>MGYLAVFPIMSGKRGFCPGSTGRLTDQRIIEDHMISHYKRLHSAKASVDCSVPKSMRCDVKYIDQKRREQIKKGERTQSVRSLSQRSLRLDGLASSSSRNVKPSARGAESAYFNSGCSSPRFSTSFNCKQIVYPSQMAARAQNCRPCSGLSYKRPESQRDHLCATSSSQTFKSFQDPTQKTYSGDILLKHAHCFTQEKPFSPRTLKTDCKSTLSTYRYYTPASRKGAEEKTPSIFNQPDTHHRSKRRSSTPHDSPQPCSVDHEWSDDESNVFGHFDTENKFKGNDFFLSSSRVSPEGMKSPIMRKVIEEEAELLYLEFIADVTNEIIQRGIYSDRVLQRVFERHIDMNKHRLDEIMYFSLWYFNKQNQQRWIDLEKPLKKQLDKYGQEPTVYFGVIFYVPTVSQLQQEITRYQYYLQLKKDVLEGRIPCSIEQAIRLAGLAVQADFGDFSRYDSQDFLQKFVLLPMEWIQDERVVEEATQKVALLYQSYRGMPVPEAEVLYIQEVEKMEGYGQESFHAKDSQGADIIIGSCLDGIFVKHKNGRAPLLFRWNDINNMTHNKSFFALELANKEDTIQFQTEDMETSKYVCRMCLARHRFYKINTNTL</sequence>
<dbReference type="GO" id="GO:0045494">
    <property type="term" value="P:photoreceptor cell maintenance"/>
    <property type="evidence" value="ECO:0007669"/>
    <property type="project" value="TreeGrafter"/>
</dbReference>
<dbReference type="InterPro" id="IPR014352">
    <property type="entry name" value="FERM/acyl-CoA-bd_prot_sf"/>
</dbReference>
<evidence type="ECO:0000313" key="4">
    <source>
        <dbReference type="Proteomes" id="UP000727407"/>
    </source>
</evidence>
<reference evidence="3" key="1">
    <citation type="submission" date="2020-07" db="EMBL/GenBank/DDBJ databases">
        <title>Clarias magur genome sequencing, assembly and annotation.</title>
        <authorList>
            <person name="Kushwaha B."/>
            <person name="Kumar R."/>
            <person name="Das P."/>
            <person name="Joshi C.G."/>
            <person name="Kumar D."/>
            <person name="Nagpure N.S."/>
            <person name="Pandey M."/>
            <person name="Agarwal S."/>
            <person name="Srivastava S."/>
            <person name="Singh M."/>
            <person name="Sahoo L."/>
            <person name="Jayasankar P."/>
            <person name="Meher P.K."/>
            <person name="Koringa P.G."/>
            <person name="Iquebal M.A."/>
            <person name="Das S.P."/>
            <person name="Bit A."/>
            <person name="Patnaik S."/>
            <person name="Patel N."/>
            <person name="Shah T.M."/>
            <person name="Hinsu A."/>
            <person name="Jena J.K."/>
        </authorList>
    </citation>
    <scope>NUCLEOTIDE SEQUENCE</scope>
    <source>
        <strain evidence="3">CIFAMagur01</strain>
        <tissue evidence="3">Testis</tissue>
    </source>
</reference>
<keyword evidence="4" id="KW-1185">Reference proteome</keyword>
<dbReference type="Gene3D" id="3.10.20.90">
    <property type="entry name" value="Phosphatidylinositol 3-kinase Catalytic Subunit, Chain A, domain 1"/>
    <property type="match status" value="1"/>
</dbReference>
<dbReference type="PANTHER" id="PTHR14917:SF4">
    <property type="entry name" value="SPERMATOGENESIS-ASSOCIATED 7"/>
    <property type="match status" value="1"/>
</dbReference>
<dbReference type="AlphaFoldDB" id="A0A8J4XGR3"/>
<dbReference type="Pfam" id="PF15244">
    <property type="entry name" value="HSD3"/>
    <property type="match status" value="1"/>
</dbReference>
<evidence type="ECO:0000313" key="3">
    <source>
        <dbReference type="EMBL" id="KAF5909608.1"/>
    </source>
</evidence>
<dbReference type="InterPro" id="IPR029071">
    <property type="entry name" value="Ubiquitin-like_domsf"/>
</dbReference>
<dbReference type="PROSITE" id="PS50057">
    <property type="entry name" value="FERM_3"/>
    <property type="match status" value="1"/>
</dbReference>
<dbReference type="PROSITE" id="PS00661">
    <property type="entry name" value="FERM_2"/>
    <property type="match status" value="1"/>
</dbReference>
<dbReference type="CDD" id="cd13188">
    <property type="entry name" value="FERM_C_PTPN14_PTPN21"/>
    <property type="match status" value="1"/>
</dbReference>
<dbReference type="GO" id="GO:0120200">
    <property type="term" value="C:rod photoreceptor outer segment"/>
    <property type="evidence" value="ECO:0007669"/>
    <property type="project" value="TreeGrafter"/>
</dbReference>
<dbReference type="GO" id="GO:0000226">
    <property type="term" value="P:microtubule cytoskeleton organization"/>
    <property type="evidence" value="ECO:0007669"/>
    <property type="project" value="TreeGrafter"/>
</dbReference>
<evidence type="ECO:0000259" key="2">
    <source>
        <dbReference type="PROSITE" id="PS50057"/>
    </source>
</evidence>
<dbReference type="SUPFAM" id="SSF54236">
    <property type="entry name" value="Ubiquitin-like"/>
    <property type="match status" value="1"/>
</dbReference>
<dbReference type="InterPro" id="IPR018980">
    <property type="entry name" value="FERM_PH-like_C"/>
</dbReference>
<feature type="non-terminal residue" evidence="3">
    <location>
        <position position="1"/>
    </location>
</feature>
<protein>
    <submittedName>
        <fullName evidence="3">Tyrosine-protein phosphatase non-receptor type 21 isoform X2</fullName>
    </submittedName>
</protein>
<name>A0A8J4XGR3_CLAMG</name>
<dbReference type="PRINTS" id="PR00935">
    <property type="entry name" value="BAND41"/>
</dbReference>
<dbReference type="InterPro" id="IPR041782">
    <property type="entry name" value="PTPN14/21_FERM_C"/>
</dbReference>
<feature type="region of interest" description="Disordered" evidence="1">
    <location>
        <begin position="222"/>
        <end position="263"/>
    </location>
</feature>
<dbReference type="FunFam" id="2.30.29.30:FF:000149">
    <property type="entry name" value="Tyrosine-protein phosphatase non-receptor type"/>
    <property type="match status" value="1"/>
</dbReference>
<dbReference type="SUPFAM" id="SSF50729">
    <property type="entry name" value="PH domain-like"/>
    <property type="match status" value="1"/>
</dbReference>
<dbReference type="OrthoDB" id="6263678at2759"/>
<dbReference type="SMART" id="SM01196">
    <property type="entry name" value="FERM_C"/>
    <property type="match status" value="1"/>
</dbReference>